<dbReference type="OrthoDB" id="3592703at2759"/>
<reference evidence="3 4" key="1">
    <citation type="submission" date="2017-03" db="EMBL/GenBank/DDBJ databases">
        <title>Genomes of endolithic fungi from Antarctica.</title>
        <authorList>
            <person name="Coleine C."/>
            <person name="Masonjones S."/>
            <person name="Stajich J.E."/>
        </authorList>
    </citation>
    <scope>NUCLEOTIDE SEQUENCE [LARGE SCALE GENOMIC DNA]</scope>
    <source>
        <strain evidence="3 4">CCFEE 6314</strain>
    </source>
</reference>
<dbReference type="InterPro" id="IPR051687">
    <property type="entry name" value="Peroxisomal_Beta-Oxidation"/>
</dbReference>
<accession>A0A438N2Q2</accession>
<organism evidence="3 4">
    <name type="scientific">Exophiala mesophila</name>
    <name type="common">Black yeast-like fungus</name>
    <dbReference type="NCBI Taxonomy" id="212818"/>
    <lineage>
        <taxon>Eukaryota</taxon>
        <taxon>Fungi</taxon>
        <taxon>Dikarya</taxon>
        <taxon>Ascomycota</taxon>
        <taxon>Pezizomycotina</taxon>
        <taxon>Eurotiomycetes</taxon>
        <taxon>Chaetothyriomycetidae</taxon>
        <taxon>Chaetothyriales</taxon>
        <taxon>Herpotrichiellaceae</taxon>
        <taxon>Exophiala</taxon>
    </lineage>
</organism>
<dbReference type="Gene3D" id="3.40.50.720">
    <property type="entry name" value="NAD(P)-binding Rossmann-like Domain"/>
    <property type="match status" value="2"/>
</dbReference>
<evidence type="ECO:0000256" key="2">
    <source>
        <dbReference type="ARBA" id="ARBA00023002"/>
    </source>
</evidence>
<evidence type="ECO:0000313" key="3">
    <source>
        <dbReference type="EMBL" id="RVX70010.1"/>
    </source>
</evidence>
<protein>
    <submittedName>
        <fullName evidence="3">Uncharacterized protein</fullName>
    </submittedName>
</protein>
<keyword evidence="2" id="KW-0560">Oxidoreductase</keyword>
<dbReference type="Pfam" id="PF13561">
    <property type="entry name" value="adh_short_C2"/>
    <property type="match status" value="1"/>
</dbReference>
<name>A0A438N2Q2_EXOME</name>
<dbReference type="EMBL" id="NAJM01000025">
    <property type="protein sequence ID" value="RVX70010.1"/>
    <property type="molecule type" value="Genomic_DNA"/>
</dbReference>
<proteinExistence type="inferred from homology"/>
<gene>
    <name evidence="3" type="ORF">B0A52_06181</name>
</gene>
<dbReference type="Proteomes" id="UP000288859">
    <property type="component" value="Unassembled WGS sequence"/>
</dbReference>
<dbReference type="InterPro" id="IPR002347">
    <property type="entry name" value="SDR_fam"/>
</dbReference>
<dbReference type="PANTHER" id="PTHR45024">
    <property type="entry name" value="DEHYDROGENASES, SHORT CHAIN"/>
    <property type="match status" value="1"/>
</dbReference>
<dbReference type="PANTHER" id="PTHR45024:SF2">
    <property type="entry name" value="SCP2 DOMAIN-CONTAINING PROTEIN"/>
    <property type="match status" value="1"/>
</dbReference>
<dbReference type="InterPro" id="IPR036291">
    <property type="entry name" value="NAD(P)-bd_dom_sf"/>
</dbReference>
<evidence type="ECO:0000313" key="4">
    <source>
        <dbReference type="Proteomes" id="UP000288859"/>
    </source>
</evidence>
<comment type="similarity">
    <text evidence="1">Belongs to the short-chain dehydrogenases/reductases (SDR) family.</text>
</comment>
<dbReference type="SUPFAM" id="SSF51735">
    <property type="entry name" value="NAD(P)-binding Rossmann-fold domains"/>
    <property type="match status" value="1"/>
</dbReference>
<dbReference type="AlphaFoldDB" id="A0A438N2Q2"/>
<evidence type="ECO:0000256" key="1">
    <source>
        <dbReference type="ARBA" id="ARBA00006484"/>
    </source>
</evidence>
<comment type="caution">
    <text evidence="3">The sequence shown here is derived from an EMBL/GenBank/DDBJ whole genome shotgun (WGS) entry which is preliminary data.</text>
</comment>
<sequence>MARLMARLITIQKTFHDGNDGVGLVEHMHLAFAKLGAKVVVHDSMDPEKVVHQIQSEEGSAVANRASVEDGDAVARTAIDTWGRIDILVNTIAPSAGTQLAQTVMPEDLIQAFKPEYVVPVVLLLFSDKVHEVATGLLYKV</sequence>
<dbReference type="GO" id="GO:0016491">
    <property type="term" value="F:oxidoreductase activity"/>
    <property type="evidence" value="ECO:0007669"/>
    <property type="project" value="UniProtKB-KW"/>
</dbReference>